<dbReference type="GeneID" id="19239425"/>
<dbReference type="EMBL" id="KE720726">
    <property type="protein sequence ID" value="ERF76650.1"/>
    <property type="molecule type" value="Genomic_DNA"/>
</dbReference>
<reference evidence="3" key="1">
    <citation type="journal article" date="2014" name="BMC Genomics">
        <title>Genome characteristics reveal the impact of lichenization on lichen-forming fungus Endocarpon pusillum Hedwig (Verrucariales, Ascomycota).</title>
        <authorList>
            <person name="Wang Y.-Y."/>
            <person name="Liu B."/>
            <person name="Zhang X.-Y."/>
            <person name="Zhou Q.-M."/>
            <person name="Zhang T."/>
            <person name="Li H."/>
            <person name="Yu Y.-F."/>
            <person name="Zhang X.-L."/>
            <person name="Hao X.-Y."/>
            <person name="Wang M."/>
            <person name="Wang L."/>
            <person name="Wei J.-C."/>
        </authorList>
    </citation>
    <scope>NUCLEOTIDE SEQUENCE [LARGE SCALE GENOMIC DNA]</scope>
    <source>
        <strain evidence="3">Z07020 / HMAS-L-300199</strain>
    </source>
</reference>
<evidence type="ECO:0000256" key="1">
    <source>
        <dbReference type="SAM" id="SignalP"/>
    </source>
</evidence>
<proteinExistence type="predicted"/>
<accession>U1I0D8</accession>
<dbReference type="Proteomes" id="UP000019373">
    <property type="component" value="Unassembled WGS sequence"/>
</dbReference>
<feature type="signal peptide" evidence="1">
    <location>
        <begin position="1"/>
        <end position="18"/>
    </location>
</feature>
<sequence length="198" mass="21127">MQFTTSFFLALIGSYVSAAPAAPSCFVPQIYFTSLPEAFTLSVLVPGSSTSANEASWPLQLSPRNPSESVTSIPIISRTKIASPTFRLVNQTLVTADGGFPAILSPGIAIFPPPPQGFEFGGPGETEAQFGAIYSCDNRGQQYIKLVPESAQGFMLNSVAEGQRVYIKPQQFEGMADWVFVAQIGNAVDVNLRINGGQ</sequence>
<evidence type="ECO:0000313" key="3">
    <source>
        <dbReference type="Proteomes" id="UP000019373"/>
    </source>
</evidence>
<evidence type="ECO:0000313" key="2">
    <source>
        <dbReference type="EMBL" id="ERF76650.1"/>
    </source>
</evidence>
<feature type="chain" id="PRO_5004612372" description="Ubiquitin 3 binding protein But2 C-terminal domain-containing protein" evidence="1">
    <location>
        <begin position="19"/>
        <end position="198"/>
    </location>
</feature>
<dbReference type="HOGENOM" id="CLU_1378111_0_0_1"/>
<evidence type="ECO:0008006" key="4">
    <source>
        <dbReference type="Google" id="ProtNLM"/>
    </source>
</evidence>
<keyword evidence="1" id="KW-0732">Signal</keyword>
<gene>
    <name evidence="2" type="ORF">EPUS_04470</name>
</gene>
<protein>
    <recommendedName>
        <fullName evidence="4">Ubiquitin 3 binding protein But2 C-terminal domain-containing protein</fullName>
    </recommendedName>
</protein>
<dbReference type="RefSeq" id="XP_007786046.1">
    <property type="nucleotide sequence ID" value="XM_007787856.1"/>
</dbReference>
<name>U1I0D8_ENDPU</name>
<dbReference type="AlphaFoldDB" id="U1I0D8"/>
<keyword evidence="3" id="KW-1185">Reference proteome</keyword>
<organism evidence="2 3">
    <name type="scientific">Endocarpon pusillum (strain Z07020 / HMAS-L-300199)</name>
    <name type="common">Lichen-forming fungus</name>
    <dbReference type="NCBI Taxonomy" id="1263415"/>
    <lineage>
        <taxon>Eukaryota</taxon>
        <taxon>Fungi</taxon>
        <taxon>Dikarya</taxon>
        <taxon>Ascomycota</taxon>
        <taxon>Pezizomycotina</taxon>
        <taxon>Eurotiomycetes</taxon>
        <taxon>Chaetothyriomycetidae</taxon>
        <taxon>Verrucariales</taxon>
        <taxon>Verrucariaceae</taxon>
        <taxon>Endocarpon</taxon>
    </lineage>
</organism>
<dbReference type="OrthoDB" id="5423031at2759"/>